<dbReference type="CDD" id="cd13132">
    <property type="entry name" value="MATE_eukaryotic"/>
    <property type="match status" value="1"/>
</dbReference>
<dbReference type="AlphaFoldDB" id="A0A2I0B1A2"/>
<evidence type="ECO:0000256" key="5">
    <source>
        <dbReference type="ARBA" id="ARBA00023136"/>
    </source>
</evidence>
<evidence type="ECO:0000256" key="4">
    <source>
        <dbReference type="ARBA" id="ARBA00022989"/>
    </source>
</evidence>
<feature type="transmembrane region" description="Helical" evidence="6">
    <location>
        <begin position="50"/>
        <end position="73"/>
    </location>
</feature>
<evidence type="ECO:0000256" key="2">
    <source>
        <dbReference type="ARBA" id="ARBA00010199"/>
    </source>
</evidence>
<feature type="transmembrane region" description="Helical" evidence="6">
    <location>
        <begin position="310"/>
        <end position="331"/>
    </location>
</feature>
<protein>
    <recommendedName>
        <fullName evidence="6">Protein DETOXIFICATION</fullName>
    </recommendedName>
    <alternativeName>
        <fullName evidence="6">Multidrug and toxic compound extrusion protein</fullName>
    </alternativeName>
</protein>
<evidence type="ECO:0000256" key="6">
    <source>
        <dbReference type="RuleBase" id="RU004914"/>
    </source>
</evidence>
<dbReference type="GO" id="GO:0016020">
    <property type="term" value="C:membrane"/>
    <property type="evidence" value="ECO:0007669"/>
    <property type="project" value="UniProtKB-SubCell"/>
</dbReference>
<name>A0A2I0B1A2_9ASPA</name>
<feature type="transmembrane region" description="Helical" evidence="6">
    <location>
        <begin position="15"/>
        <end position="38"/>
    </location>
</feature>
<dbReference type="NCBIfam" id="TIGR00797">
    <property type="entry name" value="matE"/>
    <property type="match status" value="1"/>
</dbReference>
<dbReference type="OrthoDB" id="2126698at2759"/>
<sequence length="464" mass="50605">MEKVIMKEVKRQGELALPLILANFLIFTIQLMSVISVGHINHEKLAGASMAISIVNAIGFSVLMGVSSALDTLCGQSFGAKQHNMVGLHMQRAMIIIVLVSIPLAIILAFSGRILVLLDQDPDISMAAQTYIHYMIPSLFAYGLLQCIFKFLQAQNIVLPIMLSSGITALFHGVSCWTFTYKTSLGYRGAAVSVSAAYWFNLVLLMIYVGLSPLCKETWSGFSKEAFNGLIGFLKLGIPSTFMVCLQNWQFELLLILSGLLANPKLQTSLMSISQNISSLVYTIPIGVSAAVSTRVSNELGAENPRAAKLAILTAASTVITEGLIVGLAMIAGRNIWGHAYSNETQVVNAIASMMPWIALSHCIDGLQCVLLGTIRGCGRQKIGAFVCLCSYYMVGIPASILIGFVFNKKVKGLWIGNICAIVVQNVVLLVITVFTNWEEQVSSLLRICLFIRLKLNLNRDFFY</sequence>
<feature type="transmembrane region" description="Helical" evidence="6">
    <location>
        <begin position="94"/>
        <end position="118"/>
    </location>
</feature>
<proteinExistence type="inferred from homology"/>
<dbReference type="Pfam" id="PF01554">
    <property type="entry name" value="MatE"/>
    <property type="match status" value="2"/>
</dbReference>
<dbReference type="InterPro" id="IPR002528">
    <property type="entry name" value="MATE_fam"/>
</dbReference>
<dbReference type="GO" id="GO:0042910">
    <property type="term" value="F:xenobiotic transmembrane transporter activity"/>
    <property type="evidence" value="ECO:0007669"/>
    <property type="project" value="InterPro"/>
</dbReference>
<keyword evidence="5 6" id="KW-0472">Membrane</keyword>
<keyword evidence="8" id="KW-1185">Reference proteome</keyword>
<evidence type="ECO:0000313" key="7">
    <source>
        <dbReference type="EMBL" id="PKA61562.1"/>
    </source>
</evidence>
<dbReference type="STRING" id="1088818.A0A2I0B1A2"/>
<dbReference type="GO" id="GO:1990961">
    <property type="term" value="P:xenobiotic detoxification by transmembrane export across the plasma membrane"/>
    <property type="evidence" value="ECO:0007669"/>
    <property type="project" value="InterPro"/>
</dbReference>
<feature type="transmembrane region" description="Helical" evidence="6">
    <location>
        <begin position="383"/>
        <end position="407"/>
    </location>
</feature>
<accession>A0A2I0B1A2</accession>
<feature type="transmembrane region" description="Helical" evidence="6">
    <location>
        <begin position="124"/>
        <end position="145"/>
    </location>
</feature>
<dbReference type="PANTHER" id="PTHR11206">
    <property type="entry name" value="MULTIDRUG RESISTANCE PROTEIN"/>
    <property type="match status" value="1"/>
</dbReference>
<keyword evidence="4 6" id="KW-1133">Transmembrane helix</keyword>
<dbReference type="InterPro" id="IPR045069">
    <property type="entry name" value="MATE_euk"/>
</dbReference>
<dbReference type="GO" id="GO:0015297">
    <property type="term" value="F:antiporter activity"/>
    <property type="evidence" value="ECO:0007669"/>
    <property type="project" value="InterPro"/>
</dbReference>
<feature type="transmembrane region" description="Helical" evidence="6">
    <location>
        <begin position="157"/>
        <end position="180"/>
    </location>
</feature>
<gene>
    <name evidence="7" type="primary">DTXL3</name>
    <name evidence="7" type="ORF">AXF42_Ash018175</name>
</gene>
<comment type="similarity">
    <text evidence="2 6">Belongs to the multi antimicrobial extrusion (MATE) (TC 2.A.66.1) family.</text>
</comment>
<evidence type="ECO:0000256" key="3">
    <source>
        <dbReference type="ARBA" id="ARBA00022692"/>
    </source>
</evidence>
<organism evidence="7 8">
    <name type="scientific">Apostasia shenzhenica</name>
    <dbReference type="NCBI Taxonomy" id="1088818"/>
    <lineage>
        <taxon>Eukaryota</taxon>
        <taxon>Viridiplantae</taxon>
        <taxon>Streptophyta</taxon>
        <taxon>Embryophyta</taxon>
        <taxon>Tracheophyta</taxon>
        <taxon>Spermatophyta</taxon>
        <taxon>Magnoliopsida</taxon>
        <taxon>Liliopsida</taxon>
        <taxon>Asparagales</taxon>
        <taxon>Orchidaceae</taxon>
        <taxon>Apostasioideae</taxon>
        <taxon>Apostasia</taxon>
    </lineage>
</organism>
<evidence type="ECO:0000256" key="1">
    <source>
        <dbReference type="ARBA" id="ARBA00004141"/>
    </source>
</evidence>
<comment type="caution">
    <text evidence="6">Lacks conserved residue(s) required for the propagation of feature annotation.</text>
</comment>
<reference evidence="7 8" key="1">
    <citation type="journal article" date="2017" name="Nature">
        <title>The Apostasia genome and the evolution of orchids.</title>
        <authorList>
            <person name="Zhang G.Q."/>
            <person name="Liu K.W."/>
            <person name="Li Z."/>
            <person name="Lohaus R."/>
            <person name="Hsiao Y.Y."/>
            <person name="Niu S.C."/>
            <person name="Wang J.Y."/>
            <person name="Lin Y.C."/>
            <person name="Xu Q."/>
            <person name="Chen L.J."/>
            <person name="Yoshida K."/>
            <person name="Fujiwara S."/>
            <person name="Wang Z.W."/>
            <person name="Zhang Y.Q."/>
            <person name="Mitsuda N."/>
            <person name="Wang M."/>
            <person name="Liu G.H."/>
            <person name="Pecoraro L."/>
            <person name="Huang H.X."/>
            <person name="Xiao X.J."/>
            <person name="Lin M."/>
            <person name="Wu X.Y."/>
            <person name="Wu W.L."/>
            <person name="Chen Y.Y."/>
            <person name="Chang S.B."/>
            <person name="Sakamoto S."/>
            <person name="Ohme-Takagi M."/>
            <person name="Yagi M."/>
            <person name="Zeng S.J."/>
            <person name="Shen C.Y."/>
            <person name="Yeh C.M."/>
            <person name="Luo Y.B."/>
            <person name="Tsai W.C."/>
            <person name="Van de Peer Y."/>
            <person name="Liu Z.J."/>
        </authorList>
    </citation>
    <scope>NUCLEOTIDE SEQUENCE [LARGE SCALE GENOMIC DNA]</scope>
    <source>
        <strain evidence="8">cv. Shenzhen</strain>
        <tissue evidence="7">Stem</tissue>
    </source>
</reference>
<dbReference type="EMBL" id="KZ451928">
    <property type="protein sequence ID" value="PKA61562.1"/>
    <property type="molecule type" value="Genomic_DNA"/>
</dbReference>
<keyword evidence="3 6" id="KW-0812">Transmembrane</keyword>
<dbReference type="Proteomes" id="UP000236161">
    <property type="component" value="Unassembled WGS sequence"/>
</dbReference>
<comment type="subcellular location">
    <subcellularLocation>
        <location evidence="1">Membrane</location>
        <topology evidence="1">Multi-pass membrane protein</topology>
    </subcellularLocation>
</comment>
<feature type="transmembrane region" description="Helical" evidence="6">
    <location>
        <begin position="413"/>
        <end position="438"/>
    </location>
</feature>
<evidence type="ECO:0000313" key="8">
    <source>
        <dbReference type="Proteomes" id="UP000236161"/>
    </source>
</evidence>
<feature type="transmembrane region" description="Helical" evidence="6">
    <location>
        <begin position="186"/>
        <end position="211"/>
    </location>
</feature>